<dbReference type="PROSITE" id="PS51318">
    <property type="entry name" value="TAT"/>
    <property type="match status" value="1"/>
</dbReference>
<dbReference type="PANTHER" id="PTHR42767">
    <property type="entry name" value="ENDO-BETA-1,6-GALACTANASE"/>
    <property type="match status" value="1"/>
</dbReference>
<dbReference type="InterPro" id="IPR035992">
    <property type="entry name" value="Ricin_B-like_lectins"/>
</dbReference>
<dbReference type="Proteomes" id="UP001500506">
    <property type="component" value="Unassembled WGS sequence"/>
</dbReference>
<name>A0ABN2KAR1_9MICO</name>
<dbReference type="Pfam" id="PF14587">
    <property type="entry name" value="Glyco_hydr_30_2"/>
    <property type="match status" value="1"/>
</dbReference>
<dbReference type="Pfam" id="PF07532">
    <property type="entry name" value="Big_4"/>
    <property type="match status" value="1"/>
</dbReference>
<evidence type="ECO:0000256" key="1">
    <source>
        <dbReference type="SAM" id="SignalP"/>
    </source>
</evidence>
<dbReference type="InterPro" id="IPR017853">
    <property type="entry name" value="GH"/>
</dbReference>
<protein>
    <recommendedName>
        <fullName evidence="2">F5/8 type C domain-containing protein</fullName>
    </recommendedName>
</protein>
<dbReference type="SUPFAM" id="SSF49785">
    <property type="entry name" value="Galactose-binding domain-like"/>
    <property type="match status" value="1"/>
</dbReference>
<dbReference type="InterPro" id="IPR008979">
    <property type="entry name" value="Galactose-bd-like_sf"/>
</dbReference>
<feature type="chain" id="PRO_5046334144" description="F5/8 type C domain-containing protein" evidence="1">
    <location>
        <begin position="37"/>
        <end position="1218"/>
    </location>
</feature>
<dbReference type="Gene3D" id="2.80.10.50">
    <property type="match status" value="1"/>
</dbReference>
<feature type="domain" description="F5/8 type C" evidence="2">
    <location>
        <begin position="880"/>
        <end position="1038"/>
    </location>
</feature>
<dbReference type="CDD" id="cd00161">
    <property type="entry name" value="beta-trefoil_Ricin-like"/>
    <property type="match status" value="1"/>
</dbReference>
<dbReference type="InterPro" id="IPR011081">
    <property type="entry name" value="Big_4"/>
</dbReference>
<organism evidence="3 4">
    <name type="scientific">Agromyces humatus</name>
    <dbReference type="NCBI Taxonomy" id="279573"/>
    <lineage>
        <taxon>Bacteria</taxon>
        <taxon>Bacillati</taxon>
        <taxon>Actinomycetota</taxon>
        <taxon>Actinomycetes</taxon>
        <taxon>Micrococcales</taxon>
        <taxon>Microbacteriaceae</taxon>
        <taxon>Agromyces</taxon>
    </lineage>
</organism>
<dbReference type="InterPro" id="IPR000772">
    <property type="entry name" value="Ricin_B_lectin"/>
</dbReference>
<dbReference type="InterPro" id="IPR013780">
    <property type="entry name" value="Glyco_hydro_b"/>
</dbReference>
<dbReference type="Gene3D" id="2.60.40.1180">
    <property type="entry name" value="Golgi alpha-mannosidase II"/>
    <property type="match status" value="1"/>
</dbReference>
<dbReference type="SUPFAM" id="SSF51445">
    <property type="entry name" value="(Trans)glycosidases"/>
    <property type="match status" value="1"/>
</dbReference>
<dbReference type="InterPro" id="IPR039514">
    <property type="entry name" value="6GAL-like"/>
</dbReference>
<evidence type="ECO:0000313" key="4">
    <source>
        <dbReference type="Proteomes" id="UP001500506"/>
    </source>
</evidence>
<reference evidence="3 4" key="1">
    <citation type="journal article" date="2019" name="Int. J. Syst. Evol. Microbiol.">
        <title>The Global Catalogue of Microorganisms (GCM) 10K type strain sequencing project: providing services to taxonomists for standard genome sequencing and annotation.</title>
        <authorList>
            <consortium name="The Broad Institute Genomics Platform"/>
            <consortium name="The Broad Institute Genome Sequencing Center for Infectious Disease"/>
            <person name="Wu L."/>
            <person name="Ma J."/>
        </authorList>
    </citation>
    <scope>NUCLEOTIDE SEQUENCE [LARGE SCALE GENOMIC DNA]</scope>
    <source>
        <strain evidence="3 4">JCM 14319</strain>
    </source>
</reference>
<accession>A0ABN2KAR1</accession>
<feature type="signal peptide" evidence="1">
    <location>
        <begin position="1"/>
        <end position="36"/>
    </location>
</feature>
<keyword evidence="1" id="KW-0732">Signal</keyword>
<dbReference type="InterPro" id="IPR039743">
    <property type="entry name" value="6GAL/EXGAL"/>
</dbReference>
<dbReference type="RefSeq" id="WP_232498405.1">
    <property type="nucleotide sequence ID" value="NZ_BAAANH010000001.1"/>
</dbReference>
<evidence type="ECO:0000259" key="2">
    <source>
        <dbReference type="PROSITE" id="PS50022"/>
    </source>
</evidence>
<dbReference type="SUPFAM" id="SSF50370">
    <property type="entry name" value="Ricin B-like lectins"/>
    <property type="match status" value="1"/>
</dbReference>
<dbReference type="Pfam" id="PF14200">
    <property type="entry name" value="RicinB_lectin_2"/>
    <property type="match status" value="1"/>
</dbReference>
<dbReference type="InterPro" id="IPR000421">
    <property type="entry name" value="FA58C"/>
</dbReference>
<sequence length="1218" mass="127442">MTMSQGRRRLTALTTGAALTNALLAAPIGAAAPASAADGTTITPNPAYAGEAFEGWGTSLVWFANATGNYPEDLREELYQAVFGDDGLDLNIARYNIGGGNASDVTDYLRPGGAVEGWWAPNPDGDADRYGGVSTGYADRNALLATWNADDPASYDWNADETQRWWVERLAADDQITRWETFANSAPYFMTESGYVSGGFNASSEQLKPAAEAQFASYLVRVTEHLEDLYGIDVDTIDPFNEPNTNYWGTTLSNGKPVGGRQEGMHMGPARQVSLIDDVRAELDDPATTTGAGLAAMDETNPGIFATNWAAYPAATRAKVDRMNVHTYGTSGRLAVRDLAKQADTDLWMSEIEGNWVSGFNPVNIENGLGIAGRIQDDLRELEPNAWVLWQPVEDLYNMEPQGENLNWGSIFIDLDCKPYDEAGGTVWKSERRVEDAGGDSNAAPECSVQVNSKFNTIRNFTKYIHEGDHLMAIDDVSSTAAIRGDGSGATIVHRNTATSERQIIIDLSNFGAIAEGATVTPVVTTQADSADAPTANALVEGAPVAIDRVARTATVTVPAKSVTTFVIDGVSGVAADAPALRDGHRYQFVGAQSGKALTAGPSSAATTIRNLATDAAAAAPQAWTVHEVAAGDREATRRVVLEASDGRVLGATSSGTDLRSESLEAAAGSAATRWIVNTIDGRTYSLVNEQLGLALDVGGQSTADGAAVGIYGSNGGANQAWDARDLTPLDGQSVAARTQAGVAPVLPETVVPRYPWGAGVPVSVSWQLPDEDAWASTGRVDVPGTATDVFGQAVSVTALVDVGGLTASDPVSVTVAAGASLVAVQSAAPAAVPARVGASENAFDVPVTWDWTGVPDAAFSEIGVVRVPGVASADSTELPATLSVLVTEGTLRNFNPDAGTTATASSTESGYPVDRTRNGVLGDKGWSNWVSANKPAQSTLTYQYAAAHQVQRVSVEFYRDGTTSWAQTMQVQVRGTDGGWAPAPGWESARLVASPVDGSAPTVVAEFAPVTATGVRVIMNSYANTHLIVSEVEVSEAVPARAAVSDLALLRLDGETIDGFDPATLDYELEVDGGRLPLVDAIAVDSAATVRVTQPTTANGGVATVVVTSADASERAEYTVTIRRHAVIDGLELADRPRVGTPASATGTLDPADGEIAYQWLRNSEPIEGATDATYTPVTNDAGKLLSVRVTVSAEGVEPATAVTPAQRMLAANAAKP</sequence>
<evidence type="ECO:0000313" key="3">
    <source>
        <dbReference type="EMBL" id="GAA1751929.1"/>
    </source>
</evidence>
<dbReference type="Gene3D" id="2.60.40.2700">
    <property type="match status" value="1"/>
</dbReference>
<dbReference type="EMBL" id="BAAANH010000001">
    <property type="protein sequence ID" value="GAA1751929.1"/>
    <property type="molecule type" value="Genomic_DNA"/>
</dbReference>
<comment type="caution">
    <text evidence="3">The sequence shown here is derived from an EMBL/GenBank/DDBJ whole genome shotgun (WGS) entry which is preliminary data.</text>
</comment>
<dbReference type="Gene3D" id="3.20.20.80">
    <property type="entry name" value="Glycosidases"/>
    <property type="match status" value="1"/>
</dbReference>
<dbReference type="Pfam" id="PF00754">
    <property type="entry name" value="F5_F8_type_C"/>
    <property type="match status" value="1"/>
</dbReference>
<keyword evidence="4" id="KW-1185">Reference proteome</keyword>
<dbReference type="PROSITE" id="PS50022">
    <property type="entry name" value="FA58C_3"/>
    <property type="match status" value="1"/>
</dbReference>
<dbReference type="InterPro" id="IPR006311">
    <property type="entry name" value="TAT_signal"/>
</dbReference>
<proteinExistence type="predicted"/>
<gene>
    <name evidence="3" type="ORF">GCM10009747_06740</name>
</gene>
<dbReference type="PANTHER" id="PTHR42767:SF1">
    <property type="entry name" value="ENDO-BETA-1,6-GALACTANASE-LIKE DOMAIN-CONTAINING PROTEIN"/>
    <property type="match status" value="1"/>
</dbReference>
<dbReference type="PROSITE" id="PS50231">
    <property type="entry name" value="RICIN_B_LECTIN"/>
    <property type="match status" value="1"/>
</dbReference>
<dbReference type="Gene3D" id="2.60.120.260">
    <property type="entry name" value="Galactose-binding domain-like"/>
    <property type="match status" value="1"/>
</dbReference>